<dbReference type="RefSeq" id="XP_014475064.1">
    <property type="nucleotide sequence ID" value="XM_014619578.1"/>
</dbReference>
<dbReference type="Proteomes" id="UP000515204">
    <property type="component" value="Unplaced"/>
</dbReference>
<name>A0A6P3XB03_DINQU</name>
<gene>
    <name evidence="2" type="primary">LOC106744649</name>
</gene>
<dbReference type="InterPro" id="IPR052083">
    <property type="entry name" value="Aminoacylase-1_M20A"/>
</dbReference>
<dbReference type="InterPro" id="IPR002933">
    <property type="entry name" value="Peptidase_M20"/>
</dbReference>
<dbReference type="PANTHER" id="PTHR45892:SF1">
    <property type="entry name" value="AMINOACYLASE-1"/>
    <property type="match status" value="1"/>
</dbReference>
<dbReference type="Pfam" id="PF01546">
    <property type="entry name" value="Peptidase_M20"/>
    <property type="match status" value="1"/>
</dbReference>
<organism evidence="1 2">
    <name type="scientific">Dinoponera quadriceps</name>
    <name type="common">South American ant</name>
    <dbReference type="NCBI Taxonomy" id="609295"/>
    <lineage>
        <taxon>Eukaryota</taxon>
        <taxon>Metazoa</taxon>
        <taxon>Ecdysozoa</taxon>
        <taxon>Arthropoda</taxon>
        <taxon>Hexapoda</taxon>
        <taxon>Insecta</taxon>
        <taxon>Pterygota</taxon>
        <taxon>Neoptera</taxon>
        <taxon>Endopterygota</taxon>
        <taxon>Hymenoptera</taxon>
        <taxon>Apocrita</taxon>
        <taxon>Aculeata</taxon>
        <taxon>Formicoidea</taxon>
        <taxon>Formicidae</taxon>
        <taxon>Ponerinae</taxon>
        <taxon>Ponerini</taxon>
        <taxon>Dinoponera</taxon>
    </lineage>
</organism>
<dbReference type="Gene3D" id="1.10.150.900">
    <property type="match status" value="1"/>
</dbReference>
<keyword evidence="1" id="KW-1185">Reference proteome</keyword>
<dbReference type="KEGG" id="dqu:106744649"/>
<dbReference type="InterPro" id="IPR036264">
    <property type="entry name" value="Bact_exopeptidase_dim_dom"/>
</dbReference>
<dbReference type="Gene3D" id="3.30.70.360">
    <property type="match status" value="1"/>
</dbReference>
<protein>
    <submittedName>
        <fullName evidence="2">Aminoacylase-1-like</fullName>
    </submittedName>
</protein>
<dbReference type="SUPFAM" id="SSF53187">
    <property type="entry name" value="Zn-dependent exopeptidases"/>
    <property type="match status" value="1"/>
</dbReference>
<accession>A0A6P3XB03</accession>
<dbReference type="GO" id="GO:0004046">
    <property type="term" value="F:aminoacylase activity"/>
    <property type="evidence" value="ECO:0007669"/>
    <property type="project" value="TreeGrafter"/>
</dbReference>
<evidence type="ECO:0000313" key="2">
    <source>
        <dbReference type="RefSeq" id="XP_014475064.1"/>
    </source>
</evidence>
<dbReference type="AlphaFoldDB" id="A0A6P3XB03"/>
<reference evidence="2" key="1">
    <citation type="submission" date="2025-08" db="UniProtKB">
        <authorList>
            <consortium name="RefSeq"/>
        </authorList>
    </citation>
    <scope>IDENTIFICATION</scope>
</reference>
<evidence type="ECO:0000313" key="1">
    <source>
        <dbReference type="Proteomes" id="UP000515204"/>
    </source>
</evidence>
<dbReference type="SUPFAM" id="SSF55031">
    <property type="entry name" value="Bacterial exopeptidase dimerisation domain"/>
    <property type="match status" value="1"/>
</dbReference>
<dbReference type="PANTHER" id="PTHR45892">
    <property type="entry name" value="AMINOACYLASE-1"/>
    <property type="match status" value="1"/>
</dbReference>
<sequence>MHLFQGGVQNNVIPDEIIAEFDIRLQPTYKPDEFEALVKRWCEEAGPGVTYSFVQKNPQIKGTKIDDSNPFWVAFKNVFSEIGSELKPIIIWGTSDARYLRQLSIPTLGFVPLCNTPSNVHGANECVNKDVFLRGIDIFTKIIPAIANV</sequence>
<dbReference type="OrthoDB" id="3064516at2759"/>
<proteinExistence type="predicted"/>
<dbReference type="GeneID" id="106744649"/>